<keyword evidence="4 5" id="KW-0067">ATP-binding</keyword>
<dbReference type="Pfam" id="PF00580">
    <property type="entry name" value="UvrD-helicase"/>
    <property type="match status" value="1"/>
</dbReference>
<dbReference type="InterPro" id="IPR027417">
    <property type="entry name" value="P-loop_NTPase"/>
</dbReference>
<dbReference type="RefSeq" id="WP_144302779.1">
    <property type="nucleotide sequence ID" value="NZ_QMIE01000006.1"/>
</dbReference>
<dbReference type="GO" id="GO:0004386">
    <property type="term" value="F:helicase activity"/>
    <property type="evidence" value="ECO:0007669"/>
    <property type="project" value="UniProtKB-UniRule"/>
</dbReference>
<evidence type="ECO:0000256" key="3">
    <source>
        <dbReference type="ARBA" id="ARBA00022806"/>
    </source>
</evidence>
<evidence type="ECO:0000313" key="9">
    <source>
        <dbReference type="EMBL" id="TVM17661.1"/>
    </source>
</evidence>
<evidence type="ECO:0000256" key="6">
    <source>
        <dbReference type="SAM" id="MobiDB-lite"/>
    </source>
</evidence>
<dbReference type="AlphaFoldDB" id="A0A7M3MF70"/>
<dbReference type="EMBL" id="QMIE01000006">
    <property type="protein sequence ID" value="TVM17661.1"/>
    <property type="molecule type" value="Genomic_DNA"/>
</dbReference>
<dbReference type="SUPFAM" id="SSF89550">
    <property type="entry name" value="PHP domain-like"/>
    <property type="match status" value="1"/>
</dbReference>
<evidence type="ECO:0000256" key="1">
    <source>
        <dbReference type="ARBA" id="ARBA00022741"/>
    </source>
</evidence>
<proteinExistence type="predicted"/>
<dbReference type="InterPro" id="IPR016195">
    <property type="entry name" value="Pol/histidinol_Pase-like"/>
</dbReference>
<sequence>MEQFLADLHIHSRYSRATSKQLVPRVLAAWARVKGLHVLGTGDFTHPTWRKELAEELEPDSSSGLLRLKDTRNLTREIPFLDGYELSGRTLFMLQAEISSIYKKNGVVRKIHNLVYVPTFEAADNLSDKLAAIGNIESDGRPILGLDSRDLLEMVLELDPLAFLVPAHIWTPWFSLFGSKSGFNSLEECYGDLSQHIFALETGLSSDPEMNWLLSALDRYALISNSDAHSGEKLGRECNLFSGERSYEGIYRALRGEALGHKFQGTVEFFPEEGKYHLDGHRKCGVALEPRETLARGGICPVCGKQLTVGVLHRVLDLADRDMPEKPAQAPGFESLIPLSEVLSEVVGAGPATKKVRALYTRCISRIGSEMAVLRDAPAEDLARISTPLAEAVSRMRRGEVIRNPGYDGEFGVIHVFSDKERKELHQGTFLVPESVSAKKKSLTQPNTEKESVASPDAAPEPEAILDTEPPTPAAPAGLNPEQQRAVQAGPGPVLVKAGPGTGKTHTLLARIEHLIAEGSSPRHILAVTFTRKAARELSERLVRSFGSNAGQPRADTLHALAHEVWRNAYDEAPVVLSEESARRVFRESNSAAGLDSRALDKTFSAISLARERRESLSEELQPLFHRYVKQKESWNLADYTDLLEFWLEQIEHEIYPRPYTHVLVDEVQDFSQLQIDLIRALLTAPAAEQIADELDEPVSPPGRGLFAIGDPDQSIYGFRGAMAHVEQALLDVWPHLEIIGLSANYRSAQSILDLAAHALDQGRGEPEILRGTSAMAGQIRLFEAPTAESEAAWVGERIRALLGATSHTLADRGRSGSEEESEGLGEDSFSPGDVAVLVRVRSQIAPLARTLDRLGLPVAVPEAEAFWEDQRVAAILAAAGGFLGISRPEADPDAENDQTAKPLPCPDDILTKGPKAIASYMQDVPPFDRLFWKSRAFRELVASFEEHGGWLGLINWINLQSSLEQVKRVSEKIQVMTLHAAKGLEFRAVFLPGLEEGILPFAGPGFSGIPETPPSDFQVDIDPERLAEELRLFYVGLTRAREGLYLSRAGSRNVYGATYRLPASRFLAQLTTGEKAIRRSTLIAKTQRTQKHLSLMD</sequence>
<dbReference type="GO" id="GO:0016787">
    <property type="term" value="F:hydrolase activity"/>
    <property type="evidence" value="ECO:0007669"/>
    <property type="project" value="UniProtKB-UniRule"/>
</dbReference>
<dbReference type="PROSITE" id="PS51217">
    <property type="entry name" value="UVRD_HELICASE_CTER"/>
    <property type="match status" value="1"/>
</dbReference>
<dbReference type="OrthoDB" id="9810135at2"/>
<accession>A0A7M3MF70</accession>
<dbReference type="GO" id="GO:0005524">
    <property type="term" value="F:ATP binding"/>
    <property type="evidence" value="ECO:0007669"/>
    <property type="project" value="UniProtKB-UniRule"/>
</dbReference>
<gene>
    <name evidence="9" type="ORF">DPQ33_08455</name>
</gene>
<dbReference type="PANTHER" id="PTHR40084:SF1">
    <property type="entry name" value="PHOSPHOTRANSFERASE"/>
    <property type="match status" value="1"/>
</dbReference>
<dbReference type="PROSITE" id="PS51198">
    <property type="entry name" value="UVRD_HELICASE_ATP_BIND"/>
    <property type="match status" value="1"/>
</dbReference>
<dbReference type="SUPFAM" id="SSF52540">
    <property type="entry name" value="P-loop containing nucleoside triphosphate hydrolases"/>
    <property type="match status" value="1"/>
</dbReference>
<evidence type="ECO:0000256" key="5">
    <source>
        <dbReference type="PROSITE-ProRule" id="PRU00560"/>
    </source>
</evidence>
<dbReference type="Proteomes" id="UP000448292">
    <property type="component" value="Unassembled WGS sequence"/>
</dbReference>
<dbReference type="CDD" id="cd18807">
    <property type="entry name" value="SF1_C_UvrD"/>
    <property type="match status" value="1"/>
</dbReference>
<feature type="region of interest" description="Disordered" evidence="6">
    <location>
        <begin position="810"/>
        <end position="829"/>
    </location>
</feature>
<keyword evidence="1 5" id="KW-0547">Nucleotide-binding</keyword>
<evidence type="ECO:0000259" key="7">
    <source>
        <dbReference type="PROSITE" id="PS51198"/>
    </source>
</evidence>
<keyword evidence="10" id="KW-1185">Reference proteome</keyword>
<dbReference type="Pfam" id="PF13361">
    <property type="entry name" value="UvrD_C"/>
    <property type="match status" value="2"/>
</dbReference>
<dbReference type="PANTHER" id="PTHR40084">
    <property type="entry name" value="PHOSPHOHYDROLASE, PHP FAMILY"/>
    <property type="match status" value="1"/>
</dbReference>
<dbReference type="CDD" id="cd19067">
    <property type="entry name" value="PfuEndoQ-like"/>
    <property type="match status" value="1"/>
</dbReference>
<feature type="binding site" evidence="5">
    <location>
        <begin position="498"/>
        <end position="505"/>
    </location>
    <ligand>
        <name>ATP</name>
        <dbReference type="ChEBI" id="CHEBI:30616"/>
    </ligand>
</feature>
<dbReference type="InterPro" id="IPR014016">
    <property type="entry name" value="UvrD-like_ATP-bd"/>
</dbReference>
<comment type="caution">
    <text evidence="9">The sequence shown here is derived from an EMBL/GenBank/DDBJ whole genome shotgun (WGS) entry which is preliminary data.</text>
</comment>
<dbReference type="GO" id="GO:0140097">
    <property type="term" value="F:catalytic activity, acting on DNA"/>
    <property type="evidence" value="ECO:0007669"/>
    <property type="project" value="UniProtKB-ARBA"/>
</dbReference>
<feature type="domain" description="UvrD-like helicase C-terminal" evidence="8">
    <location>
        <begin position="750"/>
        <end position="1043"/>
    </location>
</feature>
<evidence type="ECO:0000256" key="4">
    <source>
        <dbReference type="ARBA" id="ARBA00022840"/>
    </source>
</evidence>
<dbReference type="Gene3D" id="3.20.20.140">
    <property type="entry name" value="Metal-dependent hydrolases"/>
    <property type="match status" value="1"/>
</dbReference>
<keyword evidence="2 5" id="KW-0378">Hydrolase</keyword>
<organism evidence="9 10">
    <name type="scientific">Oceanidesulfovibrio indonesiensis</name>
    <dbReference type="NCBI Taxonomy" id="54767"/>
    <lineage>
        <taxon>Bacteria</taxon>
        <taxon>Pseudomonadati</taxon>
        <taxon>Thermodesulfobacteriota</taxon>
        <taxon>Desulfovibrionia</taxon>
        <taxon>Desulfovibrionales</taxon>
        <taxon>Desulfovibrionaceae</taxon>
        <taxon>Oceanidesulfovibrio</taxon>
    </lineage>
</organism>
<reference evidence="9 10" key="1">
    <citation type="submission" date="2018-06" db="EMBL/GenBank/DDBJ databases">
        <title>Complete genome of Desulfovibrio indonesiensis P37SLT.</title>
        <authorList>
            <person name="Crispim J.S."/>
            <person name="Vidigal P.M.P."/>
            <person name="Silva L.C.F."/>
            <person name="Laguardia C.N."/>
            <person name="Araujo L.C."/>
            <person name="Dias R.S."/>
            <person name="Sousa M.P."/>
            <person name="Paula S.O."/>
            <person name="Silva C."/>
        </authorList>
    </citation>
    <scope>NUCLEOTIDE SEQUENCE [LARGE SCALE GENOMIC DNA]</scope>
    <source>
        <strain evidence="9 10">P37SLT</strain>
    </source>
</reference>
<keyword evidence="3 5" id="KW-0347">Helicase</keyword>
<dbReference type="Gene3D" id="3.40.50.300">
    <property type="entry name" value="P-loop containing nucleotide triphosphate hydrolases"/>
    <property type="match status" value="3"/>
</dbReference>
<evidence type="ECO:0000259" key="8">
    <source>
        <dbReference type="PROSITE" id="PS51217"/>
    </source>
</evidence>
<evidence type="ECO:0000256" key="2">
    <source>
        <dbReference type="ARBA" id="ARBA00022801"/>
    </source>
</evidence>
<evidence type="ECO:0000313" key="10">
    <source>
        <dbReference type="Proteomes" id="UP000448292"/>
    </source>
</evidence>
<dbReference type="Gene3D" id="1.10.10.160">
    <property type="match status" value="1"/>
</dbReference>
<protein>
    <submittedName>
        <fullName evidence="9">DNA helicase UvrD</fullName>
    </submittedName>
</protein>
<feature type="region of interest" description="Disordered" evidence="6">
    <location>
        <begin position="437"/>
        <end position="486"/>
    </location>
</feature>
<dbReference type="CDD" id="cd17932">
    <property type="entry name" value="DEXQc_UvrD"/>
    <property type="match status" value="1"/>
</dbReference>
<name>A0A7M3MF70_9BACT</name>
<dbReference type="InterPro" id="IPR014017">
    <property type="entry name" value="DNA_helicase_UvrD-like_C"/>
</dbReference>
<feature type="domain" description="UvrD-like helicase ATP-binding" evidence="7">
    <location>
        <begin position="477"/>
        <end position="749"/>
    </location>
</feature>
<dbReference type="InterPro" id="IPR013986">
    <property type="entry name" value="DExx_box_DNA_helicase_dom_sf"/>
</dbReference>